<dbReference type="GO" id="GO:0005524">
    <property type="term" value="F:ATP binding"/>
    <property type="evidence" value="ECO:0007669"/>
    <property type="project" value="UniProtKB-UniRule"/>
</dbReference>
<dbReference type="AlphaFoldDB" id="A0A1G2SK33"/>
<dbReference type="GO" id="GO:0003677">
    <property type="term" value="F:DNA binding"/>
    <property type="evidence" value="ECO:0007669"/>
    <property type="project" value="InterPro"/>
</dbReference>
<proteinExistence type="predicted"/>
<dbReference type="CDD" id="cd22308">
    <property type="entry name" value="Af1548-like"/>
    <property type="match status" value="1"/>
</dbReference>
<keyword evidence="1 3" id="KW-0547">Nucleotide-binding</keyword>
<feature type="domain" description="ATP-cone" evidence="4">
    <location>
        <begin position="9"/>
        <end position="90"/>
    </location>
</feature>
<dbReference type="InterPro" id="IPR011335">
    <property type="entry name" value="Restrct_endonuc-II-like"/>
</dbReference>
<protein>
    <recommendedName>
        <fullName evidence="4">ATP-cone domain-containing protein</fullName>
    </recommendedName>
</protein>
<gene>
    <name evidence="5" type="ORF">A2591_02050</name>
</gene>
<dbReference type="STRING" id="1802730.A2591_02050"/>
<organism evidence="5 6">
    <name type="scientific">Candidatus Yonathbacteria bacterium RIFOXYD1_FULL_52_36</name>
    <dbReference type="NCBI Taxonomy" id="1802730"/>
    <lineage>
        <taxon>Bacteria</taxon>
        <taxon>Candidatus Yonathiibacteriota</taxon>
    </lineage>
</organism>
<dbReference type="InterPro" id="IPR011856">
    <property type="entry name" value="tRNA_endonuc-like_dom_sf"/>
</dbReference>
<dbReference type="Proteomes" id="UP000178168">
    <property type="component" value="Unassembled WGS sequence"/>
</dbReference>
<dbReference type="GO" id="GO:0009307">
    <property type="term" value="P:DNA restriction-modification system"/>
    <property type="evidence" value="ECO:0007669"/>
    <property type="project" value="InterPro"/>
</dbReference>
<evidence type="ECO:0000313" key="5">
    <source>
        <dbReference type="EMBL" id="OHA85092.1"/>
    </source>
</evidence>
<dbReference type="Gene3D" id="3.40.1350.10">
    <property type="match status" value="1"/>
</dbReference>
<comment type="caution">
    <text evidence="5">The sequence shown here is derived from an EMBL/GenBank/DDBJ whole genome shotgun (WGS) entry which is preliminary data.</text>
</comment>
<dbReference type="SUPFAM" id="SSF52980">
    <property type="entry name" value="Restriction endonuclease-like"/>
    <property type="match status" value="1"/>
</dbReference>
<dbReference type="InterPro" id="IPR007560">
    <property type="entry name" value="Restrct_endonuc_IV_Mrr"/>
</dbReference>
<evidence type="ECO:0000256" key="3">
    <source>
        <dbReference type="PROSITE-ProRule" id="PRU00492"/>
    </source>
</evidence>
<dbReference type="Pfam" id="PF04471">
    <property type="entry name" value="Mrr_cat"/>
    <property type="match status" value="1"/>
</dbReference>
<name>A0A1G2SK33_9BACT</name>
<evidence type="ECO:0000313" key="6">
    <source>
        <dbReference type="Proteomes" id="UP000178168"/>
    </source>
</evidence>
<evidence type="ECO:0000259" key="4">
    <source>
        <dbReference type="PROSITE" id="PS51161"/>
    </source>
</evidence>
<accession>A0A1G2SK33</accession>
<dbReference type="PROSITE" id="PS51161">
    <property type="entry name" value="ATP_CONE"/>
    <property type="match status" value="1"/>
</dbReference>
<evidence type="ECO:0000256" key="2">
    <source>
        <dbReference type="ARBA" id="ARBA00022840"/>
    </source>
</evidence>
<dbReference type="GO" id="GO:0004519">
    <property type="term" value="F:endonuclease activity"/>
    <property type="evidence" value="ECO:0007669"/>
    <property type="project" value="InterPro"/>
</dbReference>
<sequence>MTTEPASIPWILKSTGEREPFSEEKLRRSLTRAGAQKETVEDIVAHIITEVRDGMDTRAIYRHAFSILKKRDRGAAATYSLRTAVTQLGPSGFPFEKFVAAVLTQHGYHTRTGVVVPGFCVQHEVDILAEKGNGHIFVECKFHSEPTLKSDVKVALYVHARFLDLQKAHELSESKGPKIHQGWLVTNTKATHDAIRYGECAGLRIIAWNYPHEGNLHDLIKESGVHPLTCLTTISVREKRALLAGGTVACSDLAKKPERLREVGVTSERIARIEREITALCHPAAQRP</sequence>
<dbReference type="InterPro" id="IPR005144">
    <property type="entry name" value="ATP-cone_dom"/>
</dbReference>
<keyword evidence="2 3" id="KW-0067">ATP-binding</keyword>
<dbReference type="EMBL" id="MHUZ01000031">
    <property type="protein sequence ID" value="OHA85092.1"/>
    <property type="molecule type" value="Genomic_DNA"/>
</dbReference>
<reference evidence="5 6" key="1">
    <citation type="journal article" date="2016" name="Nat. Commun.">
        <title>Thousands of microbial genomes shed light on interconnected biogeochemical processes in an aquifer system.</title>
        <authorList>
            <person name="Anantharaman K."/>
            <person name="Brown C.T."/>
            <person name="Hug L.A."/>
            <person name="Sharon I."/>
            <person name="Castelle C.J."/>
            <person name="Probst A.J."/>
            <person name="Thomas B.C."/>
            <person name="Singh A."/>
            <person name="Wilkins M.J."/>
            <person name="Karaoz U."/>
            <person name="Brodie E.L."/>
            <person name="Williams K.H."/>
            <person name="Hubbard S.S."/>
            <person name="Banfield J.F."/>
        </authorList>
    </citation>
    <scope>NUCLEOTIDE SEQUENCE [LARGE SCALE GENOMIC DNA]</scope>
</reference>
<dbReference type="Pfam" id="PF03477">
    <property type="entry name" value="ATP-cone"/>
    <property type="match status" value="1"/>
</dbReference>
<evidence type="ECO:0000256" key="1">
    <source>
        <dbReference type="ARBA" id="ARBA00022741"/>
    </source>
</evidence>